<dbReference type="Proteomes" id="UP000770785">
    <property type="component" value="Unassembled WGS sequence"/>
</dbReference>
<reference evidence="2 3" key="1">
    <citation type="submission" date="2020-03" db="EMBL/GenBank/DDBJ databases">
        <title>Genomic Encyclopedia of Type Strains, Phase IV (KMG-IV): sequencing the most valuable type-strain genomes for metagenomic binning, comparative biology and taxonomic classification.</title>
        <authorList>
            <person name="Goeker M."/>
        </authorList>
    </citation>
    <scope>NUCLEOTIDE SEQUENCE [LARGE SCALE GENOMIC DNA]</scope>
    <source>
        <strain evidence="2 3">DSM 105096</strain>
    </source>
</reference>
<proteinExistence type="predicted"/>
<dbReference type="SUPFAM" id="SSF51445">
    <property type="entry name" value="(Trans)glycosidases"/>
    <property type="match status" value="1"/>
</dbReference>
<keyword evidence="3" id="KW-1185">Reference proteome</keyword>
<dbReference type="RefSeq" id="WP_168037185.1">
    <property type="nucleotide sequence ID" value="NZ_JAATJH010000002.1"/>
</dbReference>
<dbReference type="Pfam" id="PF18989">
    <property type="entry name" value="DUF5722"/>
    <property type="match status" value="1"/>
</dbReference>
<dbReference type="InterPro" id="IPR017853">
    <property type="entry name" value="GH"/>
</dbReference>
<dbReference type="EMBL" id="JAATJH010000002">
    <property type="protein sequence ID" value="NJC26442.1"/>
    <property type="molecule type" value="Genomic_DNA"/>
</dbReference>
<dbReference type="Gene3D" id="3.20.20.80">
    <property type="entry name" value="Glycosidases"/>
    <property type="match status" value="1"/>
</dbReference>
<evidence type="ECO:0000313" key="2">
    <source>
        <dbReference type="EMBL" id="NJC26442.1"/>
    </source>
</evidence>
<name>A0ABX0XB53_9BACT</name>
<accession>A0ABX0XB53</accession>
<gene>
    <name evidence="2" type="ORF">GGR27_001941</name>
</gene>
<comment type="caution">
    <text evidence="2">The sequence shown here is derived from an EMBL/GenBank/DDBJ whole genome shotgun (WGS) entry which is preliminary data.</text>
</comment>
<feature type="domain" description="DUF5722" evidence="1">
    <location>
        <begin position="594"/>
        <end position="994"/>
    </location>
</feature>
<sequence length="1254" mass="139698">MQTKPYFLSLLILILLCTGVRAQTIPIELNLATSNDMTITESPTGTYVINTIGGDPRIRATKLTTTFDPETVYVLSFEYLAPAGLDDLQIFYGPPINGTQRIDFGSLPEAPTYRTFKAFMKIESPNWNASFTDFRFDFGVTSGQDITVRQLELRAPTDREVIPFTLNPVASSGAATVTDNGDGSFDVVTTGGDPWVRSTVIGEVYNPDSVFVLSYDYTTTSGLNDYQIFYGNPPSPQRKIEYGAIAPTAATRTFTTVFKAEVNNWDQFYEQFRFDFGSAAGLNIRVSNFLLREPTNAERKLVTPPADTVVLELDVNFTSGFLTATEPSPLEYDLVTVGPDPWIRSKPVTIGYDTDETYIFEFDYKATGDYNELQIFYGPPINGNFALTTEPIPAAADWTTYTINPKLLVDNFQTGDWTNFRFDLGRGEDPAVSKTFNIRNLIIRKPTAEEVVIEQNSDKIRSGKANDAFLAYLAETFLDTVNTVNVDMQNVSLGGAAGAGSRFLVEVLPEEYGFDRNTFATVLPLTVTDGRWEATLPRYVDLIENGRSRQRDRIYSRWAVAEQTGADTYVLTSFMKWPTDVLDAAINNREENKARTLKGIDGLTPGSMSMFSDLEDLEITSMKINLLIQAIFSLDTTTMSHVFNGKKYGVNRNFVNGLDMRIKALTDADIKTTLVYLVPLNQISDTVRTLFTHPDASLGNYSMANVTSAQGVEYYTAMTDFLAERYSRPDSLYGRLDQWIVHNEVDAHTDWTHAGEKPVDLYTQIYDRSMRLVHYTIRKHDPTAKVFTTFTKHWNSIAGDSRNFRSVDVLDRLTDLMTKEGDYEWGIGWHSYPTNLADPRVWLDPIPRTRLDLLTPEITPRNLEMIDVYVRQKSVLYNGKKIRTVLLSENGFNSNPDSPNSSPGKQAAALAYFWKKAVNNRLPSIENIQLHRWVDFPTEGGILFGLWTTKPGTRGDFEEKKVGWFVWDAAGTPQEEAVFAPYLDTVGISDWSEIQFTVASETTPYPAEIAINCPGDPTTLVMSYNGEKKIPDANGMLQYFNVASDVAQPYVISRDGEVLASGRLDVTGPTDTTLSLCSLPVSWLSFSAGARGKFAALDWTTSFEDDNDGFTVERSADGANWSALGRVAASISPNDQAYAYTDRTPITGDNYYRIIQTDFDGQSTVSPVRRVQFSGTPGTFTVFPNPTTGLIRLELPAGFELRRLELIDPLGRVSELAFATGDRNVRLPITATGTYVLRAVALDGALLTGKVVLR</sequence>
<protein>
    <recommendedName>
        <fullName evidence="1">DUF5722 domain-containing protein</fullName>
    </recommendedName>
</protein>
<organism evidence="2 3">
    <name type="scientific">Neolewinella antarctica</name>
    <dbReference type="NCBI Taxonomy" id="442734"/>
    <lineage>
        <taxon>Bacteria</taxon>
        <taxon>Pseudomonadati</taxon>
        <taxon>Bacteroidota</taxon>
        <taxon>Saprospiria</taxon>
        <taxon>Saprospirales</taxon>
        <taxon>Lewinellaceae</taxon>
        <taxon>Neolewinella</taxon>
    </lineage>
</organism>
<dbReference type="InterPro" id="IPR043780">
    <property type="entry name" value="DUF5722"/>
</dbReference>
<evidence type="ECO:0000259" key="1">
    <source>
        <dbReference type="Pfam" id="PF18989"/>
    </source>
</evidence>
<evidence type="ECO:0000313" key="3">
    <source>
        <dbReference type="Proteomes" id="UP000770785"/>
    </source>
</evidence>